<proteinExistence type="predicted"/>
<evidence type="ECO:0000259" key="1">
    <source>
        <dbReference type="Pfam" id="PF09369"/>
    </source>
</evidence>
<organism evidence="2 3">
    <name type="scientific">Roseateles oligotrophus</name>
    <dbReference type="NCBI Taxonomy" id="1769250"/>
    <lineage>
        <taxon>Bacteria</taxon>
        <taxon>Pseudomonadati</taxon>
        <taxon>Pseudomonadota</taxon>
        <taxon>Betaproteobacteria</taxon>
        <taxon>Burkholderiales</taxon>
        <taxon>Sphaerotilaceae</taxon>
        <taxon>Roseateles</taxon>
    </lineage>
</organism>
<accession>A0ABT2YIY1</accession>
<dbReference type="RefSeq" id="WP_263572614.1">
    <property type="nucleotide sequence ID" value="NZ_JAJIRN010000008.1"/>
</dbReference>
<comment type="caution">
    <text evidence="2">The sequence shown here is derived from an EMBL/GenBank/DDBJ whole genome shotgun (WGS) entry which is preliminary data.</text>
</comment>
<dbReference type="NCBIfam" id="NF038324">
    <property type="entry name" value="DrmB_fam"/>
    <property type="match status" value="1"/>
</dbReference>
<evidence type="ECO:0000313" key="2">
    <source>
        <dbReference type="EMBL" id="MCV2370027.1"/>
    </source>
</evidence>
<protein>
    <submittedName>
        <fullName evidence="2">DUF1998 domain-containing protein</fullName>
    </submittedName>
</protein>
<keyword evidence="3" id="KW-1185">Reference proteome</keyword>
<dbReference type="InterPro" id="IPR018973">
    <property type="entry name" value="MZB"/>
</dbReference>
<sequence length="619" mass="67982">MIVNNNKTPVGEVRPSQLLWTYGPGALIDLPNLSVVTLGIDRWEKDRCQPIQEARLLDAVRKVLGPQVENLRMPPFKKGEQLDPFSAEANIGVPVRPFPRWMRCVKCGLLSPFDAQLFEIKENQYRPERTRFVHRGCTGSKGTDKAKDADAVPARFLLACRNGHLDDFPWHYFVHGGAGTCKGTLSFYESGASLQTENLWVKCSCGASRSLAQAFGKAGKENLPACRGRHPHLDHFDVDCKEPPKAVLLGATDSWFPITLSALAIPQASDPLTQLVLDGWDFFEDVTTETEVAPIVKTLKKTGSLPGIDKFTPAAIWAAIELHRSGGKAEQVGEADIKGPEWAVLTEANPPTDYPHFMSKKVPKPQGFDKYISRVLLLERLREVNALLGFTRVEAPESSGDSSDRSHMAALAMGKPEWVPANQVHGEGIFIQFEEQTLVDWEALAAVKQLDVQLRGGHRGWRNSRKLDPVEGYPGIRYAMLHTLSHLLIRELALECGYNAASIRERIYADTSTDQPQAGILIYTAAADSDGTLGGLVDLGKPENLGRLLEQALNRSKICSSDPLCSEHDPEKDRSLHGAACHACSLVAETSCEQGNRYLDRALVVPTLVNAGAAFFVGP</sequence>
<dbReference type="Proteomes" id="UP001209701">
    <property type="component" value="Unassembled WGS sequence"/>
</dbReference>
<feature type="domain" description="MrfA-like Zn-binding" evidence="1">
    <location>
        <begin position="484"/>
        <end position="584"/>
    </location>
</feature>
<evidence type="ECO:0000313" key="3">
    <source>
        <dbReference type="Proteomes" id="UP001209701"/>
    </source>
</evidence>
<gene>
    <name evidence="2" type="ORF">LNV07_18240</name>
</gene>
<dbReference type="InterPro" id="IPR047721">
    <property type="entry name" value="DrmB"/>
</dbReference>
<dbReference type="Pfam" id="PF09369">
    <property type="entry name" value="MZB"/>
    <property type="match status" value="1"/>
</dbReference>
<reference evidence="2 3" key="1">
    <citation type="submission" date="2021-11" db="EMBL/GenBank/DDBJ databases">
        <authorList>
            <person name="Liang Q."/>
            <person name="Mou H."/>
            <person name="Liu Z."/>
        </authorList>
    </citation>
    <scope>NUCLEOTIDE SEQUENCE [LARGE SCALE GENOMIC DNA]</scope>
    <source>
        <strain evidence="2 3">CHU3</strain>
    </source>
</reference>
<name>A0ABT2YIY1_9BURK</name>
<dbReference type="EMBL" id="JAJIRN010000008">
    <property type="protein sequence ID" value="MCV2370027.1"/>
    <property type="molecule type" value="Genomic_DNA"/>
</dbReference>